<dbReference type="AlphaFoldDB" id="A0A0K2VGX6"/>
<reference evidence="1" key="1">
    <citation type="submission" date="2014-05" db="EMBL/GenBank/DDBJ databases">
        <authorList>
            <person name="Chronopoulou M."/>
        </authorList>
    </citation>
    <scope>NUCLEOTIDE SEQUENCE</scope>
    <source>
        <tissue evidence="1">Whole organism</tissue>
    </source>
</reference>
<protein>
    <submittedName>
        <fullName evidence="1">Uncharacterized protein</fullName>
    </submittedName>
</protein>
<name>A0A0K2VGX6_LEPSM</name>
<sequence>MKTNFHLIQITYRLITVEFFLSLSYIRG</sequence>
<organism evidence="1">
    <name type="scientific">Lepeophtheirus salmonis</name>
    <name type="common">Salmon louse</name>
    <name type="synonym">Caligus salmonis</name>
    <dbReference type="NCBI Taxonomy" id="72036"/>
    <lineage>
        <taxon>Eukaryota</taxon>
        <taxon>Metazoa</taxon>
        <taxon>Ecdysozoa</taxon>
        <taxon>Arthropoda</taxon>
        <taxon>Crustacea</taxon>
        <taxon>Multicrustacea</taxon>
        <taxon>Hexanauplia</taxon>
        <taxon>Copepoda</taxon>
        <taxon>Siphonostomatoida</taxon>
        <taxon>Caligidae</taxon>
        <taxon>Lepeophtheirus</taxon>
    </lineage>
</organism>
<proteinExistence type="predicted"/>
<dbReference type="EMBL" id="HACA01032343">
    <property type="protein sequence ID" value="CDW49704.1"/>
    <property type="molecule type" value="Transcribed_RNA"/>
</dbReference>
<evidence type="ECO:0000313" key="1">
    <source>
        <dbReference type="EMBL" id="CDW49704.1"/>
    </source>
</evidence>
<accession>A0A0K2VGX6</accession>